<dbReference type="RefSeq" id="WP_338605819.1">
    <property type="nucleotide sequence ID" value="NZ_AP028679.1"/>
</dbReference>
<feature type="region of interest" description="Disordered" evidence="1">
    <location>
        <begin position="94"/>
        <end position="121"/>
    </location>
</feature>
<evidence type="ECO:0000313" key="3">
    <source>
        <dbReference type="Proteomes" id="UP001366166"/>
    </source>
</evidence>
<evidence type="ECO:0000256" key="1">
    <source>
        <dbReference type="SAM" id="MobiDB-lite"/>
    </source>
</evidence>
<dbReference type="AlphaFoldDB" id="A0AAU9EC47"/>
<feature type="compositionally biased region" description="Pro residues" evidence="1">
    <location>
        <begin position="98"/>
        <end position="108"/>
    </location>
</feature>
<sequence>MPREPQSLKQILGATLPGSLAQRLPSAQLLAAWRVAAGEGLARRALPVSLEKGGVLVVAVSGAAWKQELSLMGPELCQKLAQAGHPVQRLKLVSAPSLTPPPPPPAPLPELDAGERDQVETAVARVRNPELREALASLGRACRRASKASGK</sequence>
<evidence type="ECO:0000313" key="2">
    <source>
        <dbReference type="EMBL" id="BEQ14092.1"/>
    </source>
</evidence>
<dbReference type="Proteomes" id="UP001366166">
    <property type="component" value="Chromosome"/>
</dbReference>
<dbReference type="KEGG" id="dmp:FAK_11580"/>
<gene>
    <name evidence="2" type="ORF">FAK_11580</name>
</gene>
<keyword evidence="3" id="KW-1185">Reference proteome</keyword>
<dbReference type="InterPro" id="IPR007922">
    <property type="entry name" value="DciA-like"/>
</dbReference>
<dbReference type="Pfam" id="PF05258">
    <property type="entry name" value="DciA"/>
    <property type="match status" value="1"/>
</dbReference>
<name>A0AAU9EC47_9BACT</name>
<organism evidence="2 3">
    <name type="scientific">Desulfoferula mesophila</name>
    <dbReference type="NCBI Taxonomy" id="3058419"/>
    <lineage>
        <taxon>Bacteria</taxon>
        <taxon>Pseudomonadati</taxon>
        <taxon>Thermodesulfobacteriota</taxon>
        <taxon>Desulfarculia</taxon>
        <taxon>Desulfarculales</taxon>
        <taxon>Desulfarculaceae</taxon>
        <taxon>Desulfoferula</taxon>
    </lineage>
</organism>
<proteinExistence type="predicted"/>
<protein>
    <recommendedName>
        <fullName evidence="4">DUF721 domain-containing protein</fullName>
    </recommendedName>
</protein>
<evidence type="ECO:0008006" key="4">
    <source>
        <dbReference type="Google" id="ProtNLM"/>
    </source>
</evidence>
<dbReference type="PANTHER" id="PTHR36456:SF1">
    <property type="entry name" value="UPF0232 PROTEIN SCO3875"/>
    <property type="match status" value="1"/>
</dbReference>
<dbReference type="EMBL" id="AP028679">
    <property type="protein sequence ID" value="BEQ14092.1"/>
    <property type="molecule type" value="Genomic_DNA"/>
</dbReference>
<accession>A0AAU9EC47</accession>
<reference evidence="3" key="1">
    <citation type="journal article" date="2023" name="Arch. Microbiol.">
        <title>Desulfoferula mesophilus gen. nov. sp. nov., a mesophilic sulfate-reducing bacterium isolated from a brackish lake sediment.</title>
        <authorList>
            <person name="Watanabe T."/>
            <person name="Yabe T."/>
            <person name="Tsuji J.M."/>
            <person name="Fukui M."/>
        </authorList>
    </citation>
    <scope>NUCLEOTIDE SEQUENCE [LARGE SCALE GENOMIC DNA]</scope>
    <source>
        <strain evidence="3">12FAK</strain>
    </source>
</reference>
<dbReference type="PANTHER" id="PTHR36456">
    <property type="entry name" value="UPF0232 PROTEIN SCO3875"/>
    <property type="match status" value="1"/>
</dbReference>